<dbReference type="InterPro" id="IPR000210">
    <property type="entry name" value="BTB/POZ_dom"/>
</dbReference>
<dbReference type="AlphaFoldDB" id="A0A397SQF4"/>
<name>A0A397SQF4_9GLOM</name>
<dbReference type="SUPFAM" id="SSF54695">
    <property type="entry name" value="POZ domain"/>
    <property type="match status" value="1"/>
</dbReference>
<dbReference type="CDD" id="cd18186">
    <property type="entry name" value="BTB_POZ_ZBTB_KLHL-like"/>
    <property type="match status" value="1"/>
</dbReference>
<dbReference type="InterPro" id="IPR011333">
    <property type="entry name" value="SKP1/BTB/POZ_sf"/>
</dbReference>
<protein>
    <recommendedName>
        <fullName evidence="5">BTB/POZ domain-containing protein</fullName>
    </recommendedName>
</protein>
<reference evidence="3 4" key="1">
    <citation type="submission" date="2018-06" db="EMBL/GenBank/DDBJ databases">
        <title>Comparative genomics reveals the genomic features of Rhizophagus irregularis, R. cerebriforme, R. diaphanum and Gigaspora rosea, and their symbiotic lifestyle signature.</title>
        <authorList>
            <person name="Morin E."/>
            <person name="San Clemente H."/>
            <person name="Chen E.C.H."/>
            <person name="De La Providencia I."/>
            <person name="Hainaut M."/>
            <person name="Kuo A."/>
            <person name="Kohler A."/>
            <person name="Murat C."/>
            <person name="Tang N."/>
            <person name="Roy S."/>
            <person name="Loubradou J."/>
            <person name="Henrissat B."/>
            <person name="Grigoriev I.V."/>
            <person name="Corradi N."/>
            <person name="Roux C."/>
            <person name="Martin F.M."/>
        </authorList>
    </citation>
    <scope>NUCLEOTIDE SEQUENCE [LARGE SCALE GENOMIC DNA]</scope>
    <source>
        <strain evidence="3 4">DAOM 227022</strain>
    </source>
</reference>
<accession>A0A397SQF4</accession>
<comment type="caution">
    <text evidence="3">The sequence shown here is derived from an EMBL/GenBank/DDBJ whole genome shotgun (WGS) entry which is preliminary data.</text>
</comment>
<feature type="domain" description="TLDc" evidence="2">
    <location>
        <begin position="263"/>
        <end position="427"/>
    </location>
</feature>
<dbReference type="Proteomes" id="UP000265703">
    <property type="component" value="Unassembled WGS sequence"/>
</dbReference>
<dbReference type="InterPro" id="IPR051481">
    <property type="entry name" value="BTB-POZ/Galectin-3-binding"/>
</dbReference>
<proteinExistence type="predicted"/>
<dbReference type="OrthoDB" id="25620at2759"/>
<organism evidence="3 4">
    <name type="scientific">Glomus cerebriforme</name>
    <dbReference type="NCBI Taxonomy" id="658196"/>
    <lineage>
        <taxon>Eukaryota</taxon>
        <taxon>Fungi</taxon>
        <taxon>Fungi incertae sedis</taxon>
        <taxon>Mucoromycota</taxon>
        <taxon>Glomeromycotina</taxon>
        <taxon>Glomeromycetes</taxon>
        <taxon>Glomerales</taxon>
        <taxon>Glomeraceae</taxon>
        <taxon>Glomus</taxon>
    </lineage>
</organism>
<dbReference type="PANTHER" id="PTHR24410">
    <property type="entry name" value="HL07962P-RELATED"/>
    <property type="match status" value="1"/>
</dbReference>
<sequence>MSFEYSQEVSNDYEKLFETEKGYDVIIYAGENNILKEFRAHSLILCARSRYFCAAFTNEWVEKRNEKFIFKKPNISPELFKIILRFIYCGKIDLTKLRGPELLSLLTIADELNIQTLISCIQKYLIINRDEFLQKNLVEILQITYQHEPFADLLNYCLKNFEMMFDSNIFIDLEASLLEFLLRQDNLNLDKTFLWNNLIKWGLAQNPHISQDITRLNDNEISIMEKTLQKFVPLIGLCNISSDDFLNPLKRSLPKELVDNFFTFIELQHFAIFSSLIDKKGTFNYDVKVMPYNFRLLYRASIDGNTAEAFHKKCDNKGATLVIVKFKNSEQIVGGYNPFEWDSSGYKSTKDGFIFSFKNRMNLQTAKVSYSKGDKYSVGCHSTIFGYNDLYYYNYTWYGCNSKSYSKIDDMPTGKLNVYDYEVFQVIKKKQDGYKPFEINLSSLFSNIYN</sequence>
<dbReference type="PANTHER" id="PTHR24410:SF23">
    <property type="entry name" value="BTB DOMAIN-CONTAINING PROTEIN-RELATED"/>
    <property type="match status" value="1"/>
</dbReference>
<evidence type="ECO:0000259" key="2">
    <source>
        <dbReference type="PROSITE" id="PS51886"/>
    </source>
</evidence>
<feature type="domain" description="BTB" evidence="1">
    <location>
        <begin position="23"/>
        <end position="96"/>
    </location>
</feature>
<dbReference type="Pfam" id="PF07534">
    <property type="entry name" value="TLD"/>
    <property type="match status" value="1"/>
</dbReference>
<dbReference type="PROSITE" id="PS51886">
    <property type="entry name" value="TLDC"/>
    <property type="match status" value="1"/>
</dbReference>
<dbReference type="Pfam" id="PF00651">
    <property type="entry name" value="BTB"/>
    <property type="match status" value="1"/>
</dbReference>
<dbReference type="SMART" id="SM00225">
    <property type="entry name" value="BTB"/>
    <property type="match status" value="1"/>
</dbReference>
<dbReference type="InterPro" id="IPR006571">
    <property type="entry name" value="TLDc_dom"/>
</dbReference>
<keyword evidence="4" id="KW-1185">Reference proteome</keyword>
<dbReference type="Gene3D" id="3.30.710.10">
    <property type="entry name" value="Potassium Channel Kv1.1, Chain A"/>
    <property type="match status" value="1"/>
</dbReference>
<evidence type="ECO:0008006" key="5">
    <source>
        <dbReference type="Google" id="ProtNLM"/>
    </source>
</evidence>
<dbReference type="EMBL" id="QKYT01000264">
    <property type="protein sequence ID" value="RIA88410.1"/>
    <property type="molecule type" value="Genomic_DNA"/>
</dbReference>
<dbReference type="STRING" id="658196.A0A397SQF4"/>
<evidence type="ECO:0000313" key="3">
    <source>
        <dbReference type="EMBL" id="RIA88410.1"/>
    </source>
</evidence>
<gene>
    <name evidence="3" type="ORF">C1645_877422</name>
</gene>
<evidence type="ECO:0000313" key="4">
    <source>
        <dbReference type="Proteomes" id="UP000265703"/>
    </source>
</evidence>
<evidence type="ECO:0000259" key="1">
    <source>
        <dbReference type="PROSITE" id="PS50097"/>
    </source>
</evidence>
<dbReference type="PROSITE" id="PS50097">
    <property type="entry name" value="BTB"/>
    <property type="match status" value="1"/>
</dbReference>